<dbReference type="EMBL" id="CP002117">
    <property type="protein sequence ID" value="ADN36336.1"/>
    <property type="molecule type" value="Genomic_DNA"/>
</dbReference>
<gene>
    <name evidence="8" type="ordered locus">Mpet_1579</name>
</gene>
<dbReference type="eggNOG" id="arCOG03079">
    <property type="taxonomic scope" value="Archaea"/>
</dbReference>
<dbReference type="GeneID" id="9744050"/>
<dbReference type="HOGENOM" id="CLU_101659_3_2_2"/>
<dbReference type="RefSeq" id="WP_013329513.1">
    <property type="nucleotide sequence ID" value="NC_014507.1"/>
</dbReference>
<feature type="domain" description="Na+/H+ antiporter MnhB subunit-related protein" evidence="7">
    <location>
        <begin position="6"/>
        <end position="139"/>
    </location>
</feature>
<evidence type="ECO:0000313" key="9">
    <source>
        <dbReference type="Proteomes" id="UP000006565"/>
    </source>
</evidence>
<evidence type="ECO:0000256" key="1">
    <source>
        <dbReference type="ARBA" id="ARBA00004651"/>
    </source>
</evidence>
<keyword evidence="4 6" id="KW-1133">Transmembrane helix</keyword>
<proteinExistence type="predicted"/>
<dbReference type="NCBIfam" id="NF006248">
    <property type="entry name" value="PRK08386.1"/>
    <property type="match status" value="1"/>
</dbReference>
<dbReference type="InterPro" id="IPR007182">
    <property type="entry name" value="MnhB"/>
</dbReference>
<reference evidence="8 9" key="1">
    <citation type="journal article" date="2010" name="Stand. Genomic Sci.">
        <title>Complete genome sequence of Methanoplanus petrolearius type strain (SEBR 4847).</title>
        <authorList>
            <person name="Brambilla E."/>
            <person name="Djao O.D."/>
            <person name="Daligault H."/>
            <person name="Lapidus A."/>
            <person name="Lucas S."/>
            <person name="Hammon N."/>
            <person name="Nolan M."/>
            <person name="Tice H."/>
            <person name="Cheng J.F."/>
            <person name="Han C."/>
            <person name="Tapia R."/>
            <person name="Goodwin L."/>
            <person name="Pitluck S."/>
            <person name="Liolios K."/>
            <person name="Ivanova N."/>
            <person name="Mavromatis K."/>
            <person name="Mikhailova N."/>
            <person name="Pati A."/>
            <person name="Chen A."/>
            <person name="Palaniappan K."/>
            <person name="Land M."/>
            <person name="Hauser L."/>
            <person name="Chang Y.J."/>
            <person name="Jeffries C.D."/>
            <person name="Rohde M."/>
            <person name="Spring S."/>
            <person name="Sikorski J."/>
            <person name="Goker M."/>
            <person name="Woyke T."/>
            <person name="Bristow J."/>
            <person name="Eisen J.A."/>
            <person name="Markowitz V."/>
            <person name="Hugenholtz P."/>
            <person name="Kyrpides N.C."/>
            <person name="Klenk H.P."/>
        </authorList>
    </citation>
    <scope>NUCLEOTIDE SEQUENCE [LARGE SCALE GENOMIC DNA]</scope>
    <source>
        <strain evidence="9">DSM 11571 / OCM 486 / SEBR 4847</strain>
    </source>
</reference>
<sequence>MNMSKIVRSTANIIFPFILVFGFYIIIHGHLTPGGGFQGGAVAATGFVLMLVAFSPEIIKKKFSTDSMKYTEALGLLLFIVTAFVAIALGTTFFFNWLANGGFIFGESVAFGANPGFLNTAGTIPLMNIAVGIEVIGAMGLIILHMLSGIEEVKAE</sequence>
<dbReference type="Pfam" id="PF04039">
    <property type="entry name" value="MnhB"/>
    <property type="match status" value="1"/>
</dbReference>
<dbReference type="AlphaFoldDB" id="E1RGP1"/>
<dbReference type="PANTHER" id="PTHR33932">
    <property type="entry name" value="NA(+)/H(+) ANTIPORTER SUBUNIT B"/>
    <property type="match status" value="1"/>
</dbReference>
<evidence type="ECO:0000259" key="7">
    <source>
        <dbReference type="Pfam" id="PF04039"/>
    </source>
</evidence>
<dbReference type="PANTHER" id="PTHR33932:SF4">
    <property type="entry name" value="NA(+)_H(+) ANTIPORTER SUBUNIT B"/>
    <property type="match status" value="1"/>
</dbReference>
<dbReference type="STRING" id="679926.Mpet_1579"/>
<dbReference type="OrthoDB" id="19265at2157"/>
<feature type="transmembrane region" description="Helical" evidence="6">
    <location>
        <begin position="37"/>
        <end position="55"/>
    </location>
</feature>
<evidence type="ECO:0000256" key="4">
    <source>
        <dbReference type="ARBA" id="ARBA00022989"/>
    </source>
</evidence>
<name>E1RGP1_METP4</name>
<dbReference type="Proteomes" id="UP000006565">
    <property type="component" value="Chromosome"/>
</dbReference>
<comment type="subcellular location">
    <subcellularLocation>
        <location evidence="1">Cell membrane</location>
        <topology evidence="1">Multi-pass membrane protein</topology>
    </subcellularLocation>
</comment>
<keyword evidence="2" id="KW-1003">Cell membrane</keyword>
<organism evidence="8 9">
    <name type="scientific">Methanolacinia petrolearia (strain DSM 11571 / OCM 486 / SEBR 4847)</name>
    <name type="common">Methanoplanus petrolearius</name>
    <dbReference type="NCBI Taxonomy" id="679926"/>
    <lineage>
        <taxon>Archaea</taxon>
        <taxon>Methanobacteriati</taxon>
        <taxon>Methanobacteriota</taxon>
        <taxon>Stenosarchaea group</taxon>
        <taxon>Methanomicrobia</taxon>
        <taxon>Methanomicrobiales</taxon>
        <taxon>Methanomicrobiaceae</taxon>
        <taxon>Methanolacinia</taxon>
    </lineage>
</organism>
<keyword evidence="5 6" id="KW-0472">Membrane</keyword>
<evidence type="ECO:0000256" key="5">
    <source>
        <dbReference type="ARBA" id="ARBA00023136"/>
    </source>
</evidence>
<feature type="transmembrane region" description="Helical" evidence="6">
    <location>
        <begin position="76"/>
        <end position="99"/>
    </location>
</feature>
<keyword evidence="9" id="KW-1185">Reference proteome</keyword>
<dbReference type="InterPro" id="IPR050622">
    <property type="entry name" value="CPA3_antiporter_subunitB"/>
</dbReference>
<feature type="transmembrane region" description="Helical" evidence="6">
    <location>
        <begin position="126"/>
        <end position="147"/>
    </location>
</feature>
<evidence type="ECO:0000256" key="6">
    <source>
        <dbReference type="SAM" id="Phobius"/>
    </source>
</evidence>
<keyword evidence="3 6" id="KW-0812">Transmembrane</keyword>
<feature type="transmembrane region" description="Helical" evidence="6">
    <location>
        <begin position="12"/>
        <end position="31"/>
    </location>
</feature>
<evidence type="ECO:0000313" key="8">
    <source>
        <dbReference type="EMBL" id="ADN36336.1"/>
    </source>
</evidence>
<evidence type="ECO:0000256" key="3">
    <source>
        <dbReference type="ARBA" id="ARBA00022692"/>
    </source>
</evidence>
<accession>E1RGP1</accession>
<evidence type="ECO:0000256" key="2">
    <source>
        <dbReference type="ARBA" id="ARBA00022475"/>
    </source>
</evidence>
<dbReference type="KEGG" id="mpi:Mpet_1579"/>
<dbReference type="GO" id="GO:0005886">
    <property type="term" value="C:plasma membrane"/>
    <property type="evidence" value="ECO:0007669"/>
    <property type="project" value="UniProtKB-SubCell"/>
</dbReference>
<protein>
    <submittedName>
        <fullName evidence="8">Na+/H+ antiporter MnhB subunit-related protein</fullName>
    </submittedName>
</protein>